<gene>
    <name evidence="1" type="primary">WBGene00098250</name>
</gene>
<evidence type="ECO:0000313" key="1">
    <source>
        <dbReference type="EnsemblMetazoa" id="PPA08696.1"/>
    </source>
</evidence>
<accession>A0A2A6C8M0</accession>
<organism evidence="1 2">
    <name type="scientific">Pristionchus pacificus</name>
    <name type="common">Parasitic nematode worm</name>
    <dbReference type="NCBI Taxonomy" id="54126"/>
    <lineage>
        <taxon>Eukaryota</taxon>
        <taxon>Metazoa</taxon>
        <taxon>Ecdysozoa</taxon>
        <taxon>Nematoda</taxon>
        <taxon>Chromadorea</taxon>
        <taxon>Rhabditida</taxon>
        <taxon>Rhabditina</taxon>
        <taxon>Diplogasteromorpha</taxon>
        <taxon>Diplogasteroidea</taxon>
        <taxon>Neodiplogasteridae</taxon>
        <taxon>Pristionchus</taxon>
    </lineage>
</organism>
<reference evidence="1" key="2">
    <citation type="submission" date="2022-06" db="UniProtKB">
        <authorList>
            <consortium name="EnsemblMetazoa"/>
        </authorList>
    </citation>
    <scope>IDENTIFICATION</scope>
    <source>
        <strain evidence="1">PS312</strain>
    </source>
</reference>
<keyword evidence="2" id="KW-1185">Reference proteome</keyword>
<name>A0A2A6C8M0_PRIPA</name>
<evidence type="ECO:0000313" key="2">
    <source>
        <dbReference type="Proteomes" id="UP000005239"/>
    </source>
</evidence>
<dbReference type="Proteomes" id="UP000005239">
    <property type="component" value="Unassembled WGS sequence"/>
</dbReference>
<reference evidence="2" key="1">
    <citation type="journal article" date="2008" name="Nat. Genet.">
        <title>The Pristionchus pacificus genome provides a unique perspective on nematode lifestyle and parasitism.</title>
        <authorList>
            <person name="Dieterich C."/>
            <person name="Clifton S.W."/>
            <person name="Schuster L.N."/>
            <person name="Chinwalla A."/>
            <person name="Delehaunty K."/>
            <person name="Dinkelacker I."/>
            <person name="Fulton L."/>
            <person name="Fulton R."/>
            <person name="Godfrey J."/>
            <person name="Minx P."/>
            <person name="Mitreva M."/>
            <person name="Roeseler W."/>
            <person name="Tian H."/>
            <person name="Witte H."/>
            <person name="Yang S.P."/>
            <person name="Wilson R.K."/>
            <person name="Sommer R.J."/>
        </authorList>
    </citation>
    <scope>NUCLEOTIDE SEQUENCE [LARGE SCALE GENOMIC DNA]</scope>
    <source>
        <strain evidence="2">PS312</strain>
    </source>
</reference>
<dbReference type="AlphaFoldDB" id="A0A2A6C8M0"/>
<sequence length="130" mass="14287">MNLLSVSRKAFGNVCDFLSVESILQLRQKILAHCFKLQMWPNKWTFIPPTAISPSPQSIDAQLDELGTVSRASTEVEPSGALTMKYSPALHESVSVDLNSRPLPTRAGHSRTLDLRRTARVEDVSVIAAA</sequence>
<accession>A0A8R1U864</accession>
<protein>
    <submittedName>
        <fullName evidence="1">Uncharacterized protein</fullName>
    </submittedName>
</protein>
<proteinExistence type="predicted"/>
<dbReference type="EnsemblMetazoa" id="PPA08696.1">
    <property type="protein sequence ID" value="PPA08696.1"/>
    <property type="gene ID" value="WBGene00098250"/>
</dbReference>